<dbReference type="InterPro" id="IPR020904">
    <property type="entry name" value="Sc_DH/Rdtase_CS"/>
</dbReference>
<dbReference type="PRINTS" id="PR00081">
    <property type="entry name" value="GDHRDH"/>
</dbReference>
<evidence type="ECO:0008006" key="4">
    <source>
        <dbReference type="Google" id="ProtNLM"/>
    </source>
</evidence>
<dbReference type="PANTHER" id="PTHR24321">
    <property type="entry name" value="DEHYDROGENASES, SHORT CHAIN"/>
    <property type="match status" value="1"/>
</dbReference>
<organism evidence="3">
    <name type="scientific">marine metagenome</name>
    <dbReference type="NCBI Taxonomy" id="408172"/>
    <lineage>
        <taxon>unclassified sequences</taxon>
        <taxon>metagenomes</taxon>
        <taxon>ecological metagenomes</taxon>
    </lineage>
</organism>
<dbReference type="PROSITE" id="PS00061">
    <property type="entry name" value="ADH_SHORT"/>
    <property type="match status" value="1"/>
</dbReference>
<comment type="similarity">
    <text evidence="1">Belongs to the short-chain dehydrogenases/reductases (SDR) family.</text>
</comment>
<evidence type="ECO:0000256" key="1">
    <source>
        <dbReference type="ARBA" id="ARBA00006484"/>
    </source>
</evidence>
<dbReference type="EMBL" id="UINC01006583">
    <property type="protein sequence ID" value="SVA28426.1"/>
    <property type="molecule type" value="Genomic_DNA"/>
</dbReference>
<dbReference type="SUPFAM" id="SSF51735">
    <property type="entry name" value="NAD(P)-binding Rossmann-fold domains"/>
    <property type="match status" value="1"/>
</dbReference>
<dbReference type="FunFam" id="3.40.50.720:FF:000084">
    <property type="entry name" value="Short-chain dehydrogenase reductase"/>
    <property type="match status" value="1"/>
</dbReference>
<dbReference type="GO" id="GO:0016491">
    <property type="term" value="F:oxidoreductase activity"/>
    <property type="evidence" value="ECO:0007669"/>
    <property type="project" value="UniProtKB-KW"/>
</dbReference>
<evidence type="ECO:0000256" key="2">
    <source>
        <dbReference type="ARBA" id="ARBA00023002"/>
    </source>
</evidence>
<dbReference type="NCBIfam" id="NF005559">
    <property type="entry name" value="PRK07231.1"/>
    <property type="match status" value="1"/>
</dbReference>
<dbReference type="PRINTS" id="PR00080">
    <property type="entry name" value="SDRFAMILY"/>
</dbReference>
<sequence length="249" mass="26121">MRLQNKVALISGGAKGMGAVEAKLFAKEGAKVVIGDVLETEGKQIEAEINETGGECLFVPLDVTDENQWNEAVAATLGRFGKLDILINNAGIFRTSRVEETSSAEWDQVMDINAKGVFLGAKAAIPAMREAGGGSIINLSSVAGLVGAAYSSAYSASKGAVRLFTKSTAIQYATDGVRCNSIHPGVIQTDMTKEAIADSQFKAQRLDPTPLARLGQPEDVAYGALYLASDESSFVTGAELVIDGGWTAQ</sequence>
<dbReference type="AlphaFoldDB" id="A0A381UJR0"/>
<evidence type="ECO:0000313" key="3">
    <source>
        <dbReference type="EMBL" id="SVA28426.1"/>
    </source>
</evidence>
<dbReference type="PANTHER" id="PTHR24321:SF15">
    <property type="entry name" value="OXIDOREDUCTASE UCPA"/>
    <property type="match status" value="1"/>
</dbReference>
<gene>
    <name evidence="3" type="ORF">METZ01_LOCUS81280</name>
</gene>
<name>A0A381UJR0_9ZZZZ</name>
<dbReference type="Gene3D" id="3.40.50.720">
    <property type="entry name" value="NAD(P)-binding Rossmann-like Domain"/>
    <property type="match status" value="1"/>
</dbReference>
<dbReference type="Pfam" id="PF13561">
    <property type="entry name" value="adh_short_C2"/>
    <property type="match status" value="1"/>
</dbReference>
<reference evidence="3" key="1">
    <citation type="submission" date="2018-05" db="EMBL/GenBank/DDBJ databases">
        <authorList>
            <person name="Lanie J.A."/>
            <person name="Ng W.-L."/>
            <person name="Kazmierczak K.M."/>
            <person name="Andrzejewski T.M."/>
            <person name="Davidsen T.M."/>
            <person name="Wayne K.J."/>
            <person name="Tettelin H."/>
            <person name="Glass J.I."/>
            <person name="Rusch D."/>
            <person name="Podicherti R."/>
            <person name="Tsui H.-C.T."/>
            <person name="Winkler M.E."/>
        </authorList>
    </citation>
    <scope>NUCLEOTIDE SEQUENCE</scope>
</reference>
<dbReference type="InterPro" id="IPR002347">
    <property type="entry name" value="SDR_fam"/>
</dbReference>
<accession>A0A381UJR0</accession>
<proteinExistence type="inferred from homology"/>
<keyword evidence="2" id="KW-0560">Oxidoreductase</keyword>
<dbReference type="InterPro" id="IPR036291">
    <property type="entry name" value="NAD(P)-bd_dom_sf"/>
</dbReference>
<protein>
    <recommendedName>
        <fullName evidence="4">Cyclopentanol dehydrogenase</fullName>
    </recommendedName>
</protein>